<accession>A0A9Q3BVG9</accession>
<keyword evidence="2" id="KW-1185">Reference proteome</keyword>
<name>A0A9Q3BVG9_9BASI</name>
<protein>
    <submittedName>
        <fullName evidence="1">Uncharacterized protein</fullName>
    </submittedName>
</protein>
<organism evidence="1 2">
    <name type="scientific">Austropuccinia psidii MF-1</name>
    <dbReference type="NCBI Taxonomy" id="1389203"/>
    <lineage>
        <taxon>Eukaryota</taxon>
        <taxon>Fungi</taxon>
        <taxon>Dikarya</taxon>
        <taxon>Basidiomycota</taxon>
        <taxon>Pucciniomycotina</taxon>
        <taxon>Pucciniomycetes</taxon>
        <taxon>Pucciniales</taxon>
        <taxon>Sphaerophragmiaceae</taxon>
        <taxon>Austropuccinia</taxon>
    </lineage>
</organism>
<sequence>MRKEYDCNSHGQCKISTPTTLTPNLTPPTYPTVFPLSSKQELLQSPSASDIPIMTPPYSMINTPILPHQKSRIAFLWDQEIPDGQFACTLWATSPAGSTFKDRHIITNKVVSSFKSL</sequence>
<proteinExistence type="predicted"/>
<dbReference type="Proteomes" id="UP000765509">
    <property type="component" value="Unassembled WGS sequence"/>
</dbReference>
<evidence type="ECO:0000313" key="2">
    <source>
        <dbReference type="Proteomes" id="UP000765509"/>
    </source>
</evidence>
<reference evidence="1" key="1">
    <citation type="submission" date="2021-03" db="EMBL/GenBank/DDBJ databases">
        <title>Draft genome sequence of rust myrtle Austropuccinia psidii MF-1, a brazilian biotype.</title>
        <authorList>
            <person name="Quecine M.C."/>
            <person name="Pachon D.M.R."/>
            <person name="Bonatelli M.L."/>
            <person name="Correr F.H."/>
            <person name="Franceschini L.M."/>
            <person name="Leite T.F."/>
            <person name="Margarido G.R.A."/>
            <person name="Almeida C.A."/>
            <person name="Ferrarezi J.A."/>
            <person name="Labate C.A."/>
        </authorList>
    </citation>
    <scope>NUCLEOTIDE SEQUENCE</scope>
    <source>
        <strain evidence="1">MF-1</strain>
    </source>
</reference>
<dbReference type="EMBL" id="AVOT02003004">
    <property type="protein sequence ID" value="MBW0472207.1"/>
    <property type="molecule type" value="Genomic_DNA"/>
</dbReference>
<gene>
    <name evidence="1" type="ORF">O181_011922</name>
</gene>
<dbReference type="AlphaFoldDB" id="A0A9Q3BVG9"/>
<evidence type="ECO:0000313" key="1">
    <source>
        <dbReference type="EMBL" id="MBW0472207.1"/>
    </source>
</evidence>
<comment type="caution">
    <text evidence="1">The sequence shown here is derived from an EMBL/GenBank/DDBJ whole genome shotgun (WGS) entry which is preliminary data.</text>
</comment>